<dbReference type="AlphaFoldDB" id="A0A437QM81"/>
<evidence type="ECO:0000313" key="3">
    <source>
        <dbReference type="Proteomes" id="UP000283077"/>
    </source>
</evidence>
<dbReference type="Pfam" id="PF14903">
    <property type="entry name" value="WG_beta_rep"/>
    <property type="match status" value="6"/>
</dbReference>
<dbReference type="PANTHER" id="PTHR37841:SF1">
    <property type="entry name" value="DUF3298 DOMAIN-CONTAINING PROTEIN"/>
    <property type="match status" value="1"/>
</dbReference>
<sequence>MIKLKNSNRQLQEFFLRVYVLLNFVLRWNKWAIFKNLGAYRVEKTNFTLLRNVWGALLALTLAFTVICASAIAAEPSSSPTPETENELSGYKHPETGEWQISPRFKSAMSFKDGYAIAQSTDTNGWGVIDLTGEWIVEPYLTDLDHDYSSFFQGTLWHSENDEDMQSCPVVFRIRDEEAQWVVECGRYDEIKKFYGESDGPDRIDGLGHSQMAAVAKDGKWGYINRAGERVIELQFDAAEDFAEGFAQVGINGKVGVINMKGTLIVPAIYEAVKAHRRNAIAVKQDGKWGLLKADGSLMTSPAYDDIFLETDQPFLIKLNEKWGFLNREGKESIAPQFDDTNGSWRNGMTVVTMQGKQGIINEAGEWLFKPEYEEMRVGTLDYASAKKGEKWGVVDRNANWVLPPETENSSYEWAHYEVAATDGLRATARNNEQNPQCFFADGRVLLGDACGAAETDAVLLDLLQKRGYGWAVPLVASGLTLGNLATLLFGLLLVACPALTTVIWVRKQLPLARLLRPSWLVRSVMAGVIGMVGFYLLLVGITFMEAASHSPDAYDYEQYLTSSPFANSLSTEQWLVWGLLSLALALIFSIPGGIWRLVRWWRAQRAASQTTTT</sequence>
<feature type="transmembrane region" description="Helical" evidence="1">
    <location>
        <begin position="485"/>
        <end position="505"/>
    </location>
</feature>
<feature type="transmembrane region" description="Helical" evidence="1">
    <location>
        <begin position="525"/>
        <end position="545"/>
    </location>
</feature>
<protein>
    <submittedName>
        <fullName evidence="2">WG repeat-containing protein</fullName>
    </submittedName>
</protein>
<evidence type="ECO:0000256" key="1">
    <source>
        <dbReference type="SAM" id="Phobius"/>
    </source>
</evidence>
<keyword evidence="1" id="KW-1133">Transmembrane helix</keyword>
<comment type="caution">
    <text evidence="2">The sequence shown here is derived from an EMBL/GenBank/DDBJ whole genome shotgun (WGS) entry which is preliminary data.</text>
</comment>
<evidence type="ECO:0000313" key="2">
    <source>
        <dbReference type="EMBL" id="RVU35623.1"/>
    </source>
</evidence>
<dbReference type="PANTHER" id="PTHR37841">
    <property type="entry name" value="GLR2918 PROTEIN"/>
    <property type="match status" value="1"/>
</dbReference>
<dbReference type="Proteomes" id="UP000283077">
    <property type="component" value="Unassembled WGS sequence"/>
</dbReference>
<gene>
    <name evidence="2" type="ORF">EOE67_13600</name>
</gene>
<dbReference type="SUPFAM" id="SSF69360">
    <property type="entry name" value="Cell wall binding repeat"/>
    <property type="match status" value="2"/>
</dbReference>
<keyword evidence="3" id="KW-1185">Reference proteome</keyword>
<feature type="transmembrane region" description="Helical" evidence="1">
    <location>
        <begin position="53"/>
        <end position="74"/>
    </location>
</feature>
<dbReference type="InterPro" id="IPR032774">
    <property type="entry name" value="WG_beta_rep"/>
</dbReference>
<name>A0A437QM81_9GAMM</name>
<dbReference type="OrthoDB" id="5380961at2"/>
<accession>A0A437QM81</accession>
<proteinExistence type="predicted"/>
<reference evidence="2 3" key="1">
    <citation type="submission" date="2019-01" db="EMBL/GenBank/DDBJ databases">
        <authorList>
            <person name="Chen W.-M."/>
        </authorList>
    </citation>
    <scope>NUCLEOTIDE SEQUENCE [LARGE SCALE GENOMIC DNA]</scope>
    <source>
        <strain evidence="2 3">KYPC3</strain>
    </source>
</reference>
<dbReference type="EMBL" id="SACS01000014">
    <property type="protein sequence ID" value="RVU35623.1"/>
    <property type="molecule type" value="Genomic_DNA"/>
</dbReference>
<feature type="transmembrane region" description="Helical" evidence="1">
    <location>
        <begin position="575"/>
        <end position="596"/>
    </location>
</feature>
<keyword evidence="1" id="KW-0812">Transmembrane</keyword>
<organism evidence="2 3">
    <name type="scientific">Rheinheimera riviphila</name>
    <dbReference type="NCBI Taxonomy" id="1834037"/>
    <lineage>
        <taxon>Bacteria</taxon>
        <taxon>Pseudomonadati</taxon>
        <taxon>Pseudomonadota</taxon>
        <taxon>Gammaproteobacteria</taxon>
        <taxon>Chromatiales</taxon>
        <taxon>Chromatiaceae</taxon>
        <taxon>Rheinheimera</taxon>
    </lineage>
</organism>
<dbReference type="RefSeq" id="WP_127699822.1">
    <property type="nucleotide sequence ID" value="NZ_SACS01000014.1"/>
</dbReference>
<keyword evidence="1" id="KW-0472">Membrane</keyword>